<evidence type="ECO:0000256" key="4">
    <source>
        <dbReference type="ARBA" id="ARBA00022670"/>
    </source>
</evidence>
<evidence type="ECO:0000256" key="9">
    <source>
        <dbReference type="ARBA" id="ARBA00023128"/>
    </source>
</evidence>
<dbReference type="GO" id="GO:0006627">
    <property type="term" value="P:protein processing involved in protein targeting to mitochondrion"/>
    <property type="evidence" value="ECO:0007669"/>
    <property type="project" value="InterPro"/>
</dbReference>
<reference evidence="14 15" key="1">
    <citation type="journal article" date="2020" name="Genomics">
        <title>Complete, high-quality genomes from long-read metagenomic sequencing of two wolf lichen thalli reveals enigmatic genome architecture.</title>
        <authorList>
            <person name="McKenzie S.K."/>
            <person name="Walston R.F."/>
            <person name="Allen J.L."/>
        </authorList>
    </citation>
    <scope>NUCLEOTIDE SEQUENCE [LARGE SCALE GENOMIC DNA]</scope>
    <source>
        <strain evidence="14">WasteWater1</strain>
    </source>
</reference>
<keyword evidence="7" id="KW-0378">Hydrolase</keyword>
<keyword evidence="9" id="KW-0496">Mitochondrion</keyword>
<evidence type="ECO:0000313" key="15">
    <source>
        <dbReference type="Proteomes" id="UP000593566"/>
    </source>
</evidence>
<feature type="active site" evidence="11">
    <location>
        <position position="103"/>
    </location>
</feature>
<dbReference type="InterPro" id="IPR000223">
    <property type="entry name" value="Pept_S26A_signal_pept_1"/>
</dbReference>
<feature type="region of interest" description="Disordered" evidence="12">
    <location>
        <begin position="29"/>
        <end position="67"/>
    </location>
</feature>
<evidence type="ECO:0000256" key="10">
    <source>
        <dbReference type="ARBA" id="ARBA00023136"/>
    </source>
</evidence>
<name>A0A8H6FAB6_9LECA</name>
<dbReference type="EMBL" id="JACCJB010000016">
    <property type="protein sequence ID" value="KAF6220444.1"/>
    <property type="molecule type" value="Genomic_DNA"/>
</dbReference>
<comment type="subcellular location">
    <subcellularLocation>
        <location evidence="1">Mitochondrion inner membrane</location>
        <topology evidence="1">Single-pass membrane protein</topology>
    </subcellularLocation>
</comment>
<dbReference type="PANTHER" id="PTHR46041:SF2">
    <property type="entry name" value="MITOCHONDRIAL INNER MEMBRANE PROTEASE SUBUNIT 2"/>
    <property type="match status" value="1"/>
</dbReference>
<feature type="compositionally biased region" description="Pro residues" evidence="12">
    <location>
        <begin position="41"/>
        <end position="51"/>
    </location>
</feature>
<dbReference type="InterPro" id="IPR019533">
    <property type="entry name" value="Peptidase_S26"/>
</dbReference>
<gene>
    <name evidence="14" type="ORF">HO133_002876</name>
</gene>
<evidence type="ECO:0000256" key="11">
    <source>
        <dbReference type="PIRSR" id="PIRSR600223-1"/>
    </source>
</evidence>
<keyword evidence="6" id="KW-0999">Mitochondrion inner membrane</keyword>
<dbReference type="PANTHER" id="PTHR46041">
    <property type="entry name" value="MITOCHONDRIAL INNER MEMBRANE PROTEASE SUBUNIT 2"/>
    <property type="match status" value="1"/>
</dbReference>
<dbReference type="AlphaFoldDB" id="A0A8H6FAB6"/>
<keyword evidence="8" id="KW-1133">Transmembrane helix</keyword>
<evidence type="ECO:0000256" key="12">
    <source>
        <dbReference type="SAM" id="MobiDB-lite"/>
    </source>
</evidence>
<dbReference type="RefSeq" id="XP_037149879.1">
    <property type="nucleotide sequence ID" value="XM_037293801.1"/>
</dbReference>
<evidence type="ECO:0000256" key="2">
    <source>
        <dbReference type="ARBA" id="ARBA00007066"/>
    </source>
</evidence>
<dbReference type="CDD" id="cd06530">
    <property type="entry name" value="S26_SPase_I"/>
    <property type="match status" value="1"/>
</dbReference>
<dbReference type="Pfam" id="PF10502">
    <property type="entry name" value="Peptidase_S26"/>
    <property type="match status" value="1"/>
</dbReference>
<evidence type="ECO:0000259" key="13">
    <source>
        <dbReference type="Pfam" id="PF10502"/>
    </source>
</evidence>
<evidence type="ECO:0000256" key="8">
    <source>
        <dbReference type="ARBA" id="ARBA00022989"/>
    </source>
</evidence>
<dbReference type="Gene3D" id="2.10.109.10">
    <property type="entry name" value="Umud Fragment, subunit A"/>
    <property type="match status" value="1"/>
</dbReference>
<proteinExistence type="inferred from homology"/>
<evidence type="ECO:0000256" key="7">
    <source>
        <dbReference type="ARBA" id="ARBA00022801"/>
    </source>
</evidence>
<evidence type="ECO:0000313" key="14">
    <source>
        <dbReference type="EMBL" id="KAF6220444.1"/>
    </source>
</evidence>
<organism evidence="14 15">
    <name type="scientific">Letharia lupina</name>
    <dbReference type="NCBI Taxonomy" id="560253"/>
    <lineage>
        <taxon>Eukaryota</taxon>
        <taxon>Fungi</taxon>
        <taxon>Dikarya</taxon>
        <taxon>Ascomycota</taxon>
        <taxon>Pezizomycotina</taxon>
        <taxon>Lecanoromycetes</taxon>
        <taxon>OSLEUM clade</taxon>
        <taxon>Lecanoromycetidae</taxon>
        <taxon>Lecanorales</taxon>
        <taxon>Lecanorineae</taxon>
        <taxon>Parmeliaceae</taxon>
        <taxon>Letharia</taxon>
    </lineage>
</organism>
<evidence type="ECO:0000256" key="5">
    <source>
        <dbReference type="ARBA" id="ARBA00022692"/>
    </source>
</evidence>
<dbReference type="Proteomes" id="UP000593566">
    <property type="component" value="Unassembled WGS sequence"/>
</dbReference>
<dbReference type="SUPFAM" id="SSF51306">
    <property type="entry name" value="LexA/Signal peptidase"/>
    <property type="match status" value="1"/>
</dbReference>
<sequence>MAPIALFTSMPTLLRPLRPISHLRNAARHLSVPSRPHRPPRSQPTGPPIPKIHPTATPTPTAPPRPRPARTTLSVLVFFASWFPAFSFLTNNVFCIMSVTGPSMSPFLNADYNSSMASDRVWVNMWRAGEGVERGMVVVYRSPANPERFVVKRIVGLEGDTVITKPPYPFTQEDVPFGHVWMEGDQLDGNKTMDSNRVGPVSKSLIVGRVEGVVWPWRKAGRIRWEDWKGSDRVMVGKGTVEEIQFFH</sequence>
<evidence type="ECO:0000256" key="3">
    <source>
        <dbReference type="ARBA" id="ARBA00013650"/>
    </source>
</evidence>
<feature type="domain" description="Peptidase S26" evidence="13">
    <location>
        <begin position="85"/>
        <end position="163"/>
    </location>
</feature>
<comment type="caution">
    <text evidence="14">The sequence shown here is derived from an EMBL/GenBank/DDBJ whole genome shotgun (WGS) entry which is preliminary data.</text>
</comment>
<dbReference type="InterPro" id="IPR036286">
    <property type="entry name" value="LexA/Signal_pep-like_sf"/>
</dbReference>
<dbReference type="GO" id="GO:0004252">
    <property type="term" value="F:serine-type endopeptidase activity"/>
    <property type="evidence" value="ECO:0007669"/>
    <property type="project" value="InterPro"/>
</dbReference>
<keyword evidence="15" id="KW-1185">Reference proteome</keyword>
<dbReference type="GeneID" id="59331288"/>
<evidence type="ECO:0000256" key="6">
    <source>
        <dbReference type="ARBA" id="ARBA00022792"/>
    </source>
</evidence>
<dbReference type="GO" id="GO:0042720">
    <property type="term" value="C:mitochondrial inner membrane peptidase complex"/>
    <property type="evidence" value="ECO:0007669"/>
    <property type="project" value="InterPro"/>
</dbReference>
<dbReference type="GO" id="GO:0006465">
    <property type="term" value="P:signal peptide processing"/>
    <property type="evidence" value="ECO:0007669"/>
    <property type="project" value="InterPro"/>
</dbReference>
<accession>A0A8H6FAB6</accession>
<keyword evidence="5" id="KW-0812">Transmembrane</keyword>
<evidence type="ECO:0000256" key="1">
    <source>
        <dbReference type="ARBA" id="ARBA00004434"/>
    </source>
</evidence>
<comment type="similarity">
    <text evidence="2">Belongs to the peptidase S26 family. IMP2 subfamily.</text>
</comment>
<dbReference type="InterPro" id="IPR037730">
    <property type="entry name" value="IMP2"/>
</dbReference>
<protein>
    <recommendedName>
        <fullName evidence="3">Mitochondrial inner membrane protease subunit 2</fullName>
    </recommendedName>
</protein>
<feature type="active site" evidence="11">
    <location>
        <position position="152"/>
    </location>
</feature>
<keyword evidence="10" id="KW-0472">Membrane</keyword>
<keyword evidence="4" id="KW-0645">Protease</keyword>
<dbReference type="PRINTS" id="PR00727">
    <property type="entry name" value="LEADERPTASE"/>
</dbReference>